<feature type="signal peptide" evidence="1">
    <location>
        <begin position="1"/>
        <end position="26"/>
    </location>
</feature>
<dbReference type="OrthoDB" id="6236612at2"/>
<keyword evidence="1" id="KW-0732">Signal</keyword>
<dbReference type="Pfam" id="PF06251">
    <property type="entry name" value="Caps_syn_GfcC_C"/>
    <property type="match status" value="1"/>
</dbReference>
<evidence type="ECO:0000259" key="2">
    <source>
        <dbReference type="Pfam" id="PF06251"/>
    </source>
</evidence>
<dbReference type="EMBL" id="PIPY01000003">
    <property type="protein sequence ID" value="RUO62593.1"/>
    <property type="molecule type" value="Genomic_DNA"/>
</dbReference>
<accession>A0A432YNS1</accession>
<sequence>MKNLGFRTGVASFIVAAMLTTSTTLAAPQQAQADAPATQVIVGEGVVTFSKPARLLNLYQIAQLDPSAYWPSSRLISSTQTNKLQQRRQFMLEQLSDLAQSAFIQGEEELAAAARAYAAQIPGWPLIGAEWVGVTKIDDRLDVQSGVDVERPSLYSSFNGAVANLQANPQLPEGQLQFLPPADLGPWQVTVISPAGVQQFNFDETDTVRGILQRAGSFSENYDLAEVTLVSLTGLSRTTHVAYYNDDEALPPVHGIIFVGLDVSNMNAGWQQVNAQLAALLSYWNPQS</sequence>
<evidence type="ECO:0000259" key="3">
    <source>
        <dbReference type="Pfam" id="PF20616"/>
    </source>
</evidence>
<evidence type="ECO:0000256" key="1">
    <source>
        <dbReference type="SAM" id="SignalP"/>
    </source>
</evidence>
<feature type="domain" description="Capsule biosynthesis GfcC-like C-terminal" evidence="2">
    <location>
        <begin position="217"/>
        <end position="281"/>
    </location>
</feature>
<name>A0A432YNS1_9GAMM</name>
<comment type="caution">
    <text evidence="4">The sequence shown here is derived from an EMBL/GenBank/DDBJ whole genome shotgun (WGS) entry which is preliminary data.</text>
</comment>
<gene>
    <name evidence="4" type="ORF">CWI71_03950</name>
</gene>
<dbReference type="Proteomes" id="UP000288259">
    <property type="component" value="Unassembled WGS sequence"/>
</dbReference>
<feature type="domain" description="Capsule biosynthesis GfcC-like N-terminal" evidence="3">
    <location>
        <begin position="45"/>
        <end position="126"/>
    </location>
</feature>
<reference evidence="5" key="1">
    <citation type="journal article" date="2018" name="Front. Microbiol.">
        <title>Genome-Based Analysis Reveals the Taxonomy and Diversity of the Family Idiomarinaceae.</title>
        <authorList>
            <person name="Liu Y."/>
            <person name="Lai Q."/>
            <person name="Shao Z."/>
        </authorList>
    </citation>
    <scope>NUCLEOTIDE SEQUENCE [LARGE SCALE GENOMIC DNA]</scope>
    <source>
        <strain evidence="5">CVS-6</strain>
    </source>
</reference>
<evidence type="ECO:0000313" key="4">
    <source>
        <dbReference type="EMBL" id="RUO62593.1"/>
    </source>
</evidence>
<keyword evidence="5" id="KW-1185">Reference proteome</keyword>
<protein>
    <submittedName>
        <fullName evidence="4">Uncharacterized protein</fullName>
    </submittedName>
</protein>
<evidence type="ECO:0000313" key="5">
    <source>
        <dbReference type="Proteomes" id="UP000288259"/>
    </source>
</evidence>
<dbReference type="InterPro" id="IPR010425">
    <property type="entry name" value="Caps_synth_GfcC-like_C"/>
</dbReference>
<dbReference type="InterPro" id="IPR046459">
    <property type="entry name" value="Caps_syn_GfcC_N"/>
</dbReference>
<dbReference type="AlphaFoldDB" id="A0A432YNS1"/>
<feature type="chain" id="PRO_5019470649" evidence="1">
    <location>
        <begin position="27"/>
        <end position="288"/>
    </location>
</feature>
<organism evidence="4 5">
    <name type="scientific">Pseudidiomarina insulisalsae</name>
    <dbReference type="NCBI Taxonomy" id="575789"/>
    <lineage>
        <taxon>Bacteria</taxon>
        <taxon>Pseudomonadati</taxon>
        <taxon>Pseudomonadota</taxon>
        <taxon>Gammaproteobacteria</taxon>
        <taxon>Alteromonadales</taxon>
        <taxon>Idiomarinaceae</taxon>
        <taxon>Pseudidiomarina</taxon>
    </lineage>
</organism>
<dbReference type="Pfam" id="PF20616">
    <property type="entry name" value="Caps_syn_GfcC_N"/>
    <property type="match status" value="1"/>
</dbReference>
<proteinExistence type="predicted"/>
<dbReference type="RefSeq" id="WP_126753957.1">
    <property type="nucleotide sequence ID" value="NZ_PIPY01000003.1"/>
</dbReference>